<dbReference type="InterPro" id="IPR015867">
    <property type="entry name" value="N-reg_PII/ATP_PRibTrfase_C"/>
</dbReference>
<organism evidence="1 2">
    <name type="scientific">Marinilactibacillus piezotolerans</name>
    <dbReference type="NCBI Taxonomy" id="258723"/>
    <lineage>
        <taxon>Bacteria</taxon>
        <taxon>Bacillati</taxon>
        <taxon>Bacillota</taxon>
        <taxon>Bacilli</taxon>
        <taxon>Lactobacillales</taxon>
        <taxon>Carnobacteriaceae</taxon>
        <taxon>Marinilactibacillus</taxon>
    </lineage>
</organism>
<dbReference type="SUPFAM" id="SSF54913">
    <property type="entry name" value="GlnB-like"/>
    <property type="match status" value="2"/>
</dbReference>
<name>A0A1I3WA77_9LACT</name>
<dbReference type="Pfam" id="PF00543">
    <property type="entry name" value="P-II"/>
    <property type="match status" value="1"/>
</dbReference>
<dbReference type="OrthoDB" id="9803021at2"/>
<dbReference type="GO" id="GO:0006808">
    <property type="term" value="P:regulation of nitrogen utilization"/>
    <property type="evidence" value="ECO:0007669"/>
    <property type="project" value="InterPro"/>
</dbReference>
<dbReference type="RefSeq" id="WP_072694107.1">
    <property type="nucleotide sequence ID" value="NZ_FOSJ01000007.1"/>
</dbReference>
<reference evidence="2" key="1">
    <citation type="submission" date="2016-10" db="EMBL/GenBank/DDBJ databases">
        <authorList>
            <person name="Varghese N."/>
            <person name="Submissions S."/>
        </authorList>
    </citation>
    <scope>NUCLEOTIDE SEQUENCE [LARGE SCALE GENOMIC DNA]</scope>
    <source>
        <strain evidence="2">DSM 16108</strain>
    </source>
</reference>
<sequence>MQQLTNHSMELVVCIVNPNEADRVIELARKKGIEGGTVFYGEGTSSKGVLAALGLDTVRKEIVLLIAPEKQATEALDYIAFKKKMHVKNKGIGFRLSLSQVLGIYTGSIQEKIQQIEEREYKKMYQGIFAIVNKGEAEDVMDLAQEAGAQGGTIIQARGSGSKEAKKIFNMDIVPEKEMILIISEQSQVEQIVQKISREQDINEPNKGIVFVVDLNETRGIQ</sequence>
<dbReference type="AlphaFoldDB" id="A0A1I3WA77"/>
<dbReference type="GO" id="GO:0030234">
    <property type="term" value="F:enzyme regulator activity"/>
    <property type="evidence" value="ECO:0007669"/>
    <property type="project" value="InterPro"/>
</dbReference>
<dbReference type="Gene3D" id="3.30.70.120">
    <property type="match status" value="2"/>
</dbReference>
<dbReference type="PROSITE" id="PS51343">
    <property type="entry name" value="PII_GLNB_DOM"/>
    <property type="match status" value="2"/>
</dbReference>
<keyword evidence="2" id="KW-1185">Reference proteome</keyword>
<protein>
    <submittedName>
        <fullName evidence="1">Nitrogen regulatory protein PII</fullName>
    </submittedName>
</protein>
<dbReference type="EMBL" id="FOSJ01000007">
    <property type="protein sequence ID" value="SFK04352.1"/>
    <property type="molecule type" value="Genomic_DNA"/>
</dbReference>
<dbReference type="Proteomes" id="UP000199589">
    <property type="component" value="Unassembled WGS sequence"/>
</dbReference>
<evidence type="ECO:0000313" key="2">
    <source>
        <dbReference type="Proteomes" id="UP000199589"/>
    </source>
</evidence>
<gene>
    <name evidence="1" type="ORF">SAMN04488569_100740</name>
</gene>
<dbReference type="InterPro" id="IPR002187">
    <property type="entry name" value="N-reg_PII"/>
</dbReference>
<dbReference type="InterPro" id="IPR011322">
    <property type="entry name" value="N-reg_PII-like_a/b"/>
</dbReference>
<proteinExistence type="predicted"/>
<accession>A0A1I3WA77</accession>
<dbReference type="SMART" id="SM00938">
    <property type="entry name" value="P-II"/>
    <property type="match status" value="1"/>
</dbReference>
<evidence type="ECO:0000313" key="1">
    <source>
        <dbReference type="EMBL" id="SFK04352.1"/>
    </source>
</evidence>